<dbReference type="PANTHER" id="PTHR10683">
    <property type="entry name" value="TRANSALDOLASE"/>
    <property type="match status" value="1"/>
</dbReference>
<keyword evidence="1" id="KW-0704">Schiff base</keyword>
<proteinExistence type="predicted"/>
<keyword evidence="3" id="KW-1185">Reference proteome</keyword>
<organism evidence="2 3">
    <name type="scientific">Cytospora leucostoma</name>
    <dbReference type="NCBI Taxonomy" id="1230097"/>
    <lineage>
        <taxon>Eukaryota</taxon>
        <taxon>Fungi</taxon>
        <taxon>Dikarya</taxon>
        <taxon>Ascomycota</taxon>
        <taxon>Pezizomycotina</taxon>
        <taxon>Sordariomycetes</taxon>
        <taxon>Sordariomycetidae</taxon>
        <taxon>Diaporthales</taxon>
        <taxon>Cytosporaceae</taxon>
        <taxon>Cytospora</taxon>
    </lineage>
</organism>
<gene>
    <name evidence="2" type="ORF">VPNG_01406</name>
</gene>
<dbReference type="PANTHER" id="PTHR10683:SF39">
    <property type="entry name" value="TRANSALDOLASE"/>
    <property type="match status" value="1"/>
</dbReference>
<reference evidence="2 3" key="1">
    <citation type="submission" date="2015-09" db="EMBL/GenBank/DDBJ databases">
        <title>Host preference determinants of Valsa canker pathogens revealed by comparative genomics.</title>
        <authorList>
            <person name="Yin Z."/>
            <person name="Huang L."/>
        </authorList>
    </citation>
    <scope>NUCLEOTIDE SEQUENCE [LARGE SCALE GENOMIC DNA]</scope>
    <source>
        <strain evidence="2 3">SXYLt</strain>
    </source>
</reference>
<dbReference type="EMBL" id="LKEB01000003">
    <property type="protein sequence ID" value="ROW17268.1"/>
    <property type="molecule type" value="Genomic_DNA"/>
</dbReference>
<dbReference type="STRING" id="1230097.A0A423XL91"/>
<dbReference type="GO" id="GO:0009052">
    <property type="term" value="P:pentose-phosphate shunt, non-oxidative branch"/>
    <property type="evidence" value="ECO:0007669"/>
    <property type="project" value="TreeGrafter"/>
</dbReference>
<sequence length="384" mass="42853">MTDTKPQTWLEKLEEQLNVDVDWMDLDDIKKLPIVPHDQTSNQLWVDIELDNPANVELIKQTARDLKDQGWLHIYTRVAVLLCKKNIDAIKERVLLQTLPSQAYNEQATIDHARLYDQEFKRAGISRKRYCIKIPATGPALNAAKVLSQDKDADGLGIPTLGTAVFGLAQAIASSQADMLYISPYFNVSADHIGTKLENRAHDDLSLWPDVEDPATQHPNSARVVQMLDTYRRLYKETGKPQPKMKLASFISAKEALAAAEFGCHSATLSPRIIQELAKLEYDGTRQPGEGVPKPQPDVEFYQADWPAPSRLQELAGTDPLAAKDWDGKLASTGVDYLADGGKELEEAIRKDPIADSRMKEALKIFTAAEDRSRKRIEDVLAAL</sequence>
<dbReference type="GO" id="GO:0005975">
    <property type="term" value="P:carbohydrate metabolic process"/>
    <property type="evidence" value="ECO:0007669"/>
    <property type="project" value="InterPro"/>
</dbReference>
<dbReference type="SUPFAM" id="SSF51569">
    <property type="entry name" value="Aldolase"/>
    <property type="match status" value="1"/>
</dbReference>
<evidence type="ECO:0000313" key="3">
    <source>
        <dbReference type="Proteomes" id="UP000285146"/>
    </source>
</evidence>
<dbReference type="InterPro" id="IPR013785">
    <property type="entry name" value="Aldolase_TIM"/>
</dbReference>
<evidence type="ECO:0008006" key="4">
    <source>
        <dbReference type="Google" id="ProtNLM"/>
    </source>
</evidence>
<dbReference type="Pfam" id="PF00923">
    <property type="entry name" value="TAL_FSA"/>
    <property type="match status" value="1"/>
</dbReference>
<dbReference type="AlphaFoldDB" id="A0A423XL91"/>
<evidence type="ECO:0000313" key="2">
    <source>
        <dbReference type="EMBL" id="ROW17268.1"/>
    </source>
</evidence>
<evidence type="ECO:0000256" key="1">
    <source>
        <dbReference type="ARBA" id="ARBA00023270"/>
    </source>
</evidence>
<comment type="caution">
    <text evidence="2">The sequence shown here is derived from an EMBL/GenBank/DDBJ whole genome shotgun (WGS) entry which is preliminary data.</text>
</comment>
<dbReference type="Proteomes" id="UP000285146">
    <property type="component" value="Unassembled WGS sequence"/>
</dbReference>
<protein>
    <recommendedName>
        <fullName evidence="4">Transaldolase</fullName>
    </recommendedName>
</protein>
<accession>A0A423XL91</accession>
<dbReference type="InterPro" id="IPR001585">
    <property type="entry name" value="TAL/FSA"/>
</dbReference>
<name>A0A423XL91_9PEZI</name>
<dbReference type="GO" id="GO:0004801">
    <property type="term" value="F:transaldolase activity"/>
    <property type="evidence" value="ECO:0007669"/>
    <property type="project" value="TreeGrafter"/>
</dbReference>
<dbReference type="InParanoid" id="A0A423XL91"/>
<dbReference type="OrthoDB" id="1711136at2759"/>
<dbReference type="Gene3D" id="3.20.20.70">
    <property type="entry name" value="Aldolase class I"/>
    <property type="match status" value="1"/>
</dbReference>